<organism evidence="1 2">
    <name type="scientific">Citricoccus parietis</name>
    <dbReference type="NCBI Taxonomy" id="592307"/>
    <lineage>
        <taxon>Bacteria</taxon>
        <taxon>Bacillati</taxon>
        <taxon>Actinomycetota</taxon>
        <taxon>Actinomycetes</taxon>
        <taxon>Micrococcales</taxon>
        <taxon>Micrococcaceae</taxon>
        <taxon>Citricoccus</taxon>
    </lineage>
</organism>
<dbReference type="EMBL" id="JBHMFI010000001">
    <property type="protein sequence ID" value="MFB9071062.1"/>
    <property type="molecule type" value="Genomic_DNA"/>
</dbReference>
<proteinExistence type="predicted"/>
<evidence type="ECO:0000313" key="2">
    <source>
        <dbReference type="Proteomes" id="UP001589575"/>
    </source>
</evidence>
<keyword evidence="2" id="KW-1185">Reference proteome</keyword>
<accession>A0ABV5FWK9</accession>
<gene>
    <name evidence="1" type="ORF">ACFFX0_07600</name>
</gene>
<comment type="caution">
    <text evidence="1">The sequence shown here is derived from an EMBL/GenBank/DDBJ whole genome shotgun (WGS) entry which is preliminary data.</text>
</comment>
<reference evidence="1 2" key="1">
    <citation type="submission" date="2024-09" db="EMBL/GenBank/DDBJ databases">
        <authorList>
            <person name="Sun Q."/>
            <person name="Mori K."/>
        </authorList>
    </citation>
    <scope>NUCLEOTIDE SEQUENCE [LARGE SCALE GENOMIC DNA]</scope>
    <source>
        <strain evidence="1 2">CCM 7609</strain>
    </source>
</reference>
<evidence type="ECO:0000313" key="1">
    <source>
        <dbReference type="EMBL" id="MFB9071062.1"/>
    </source>
</evidence>
<protein>
    <submittedName>
        <fullName evidence="1">Uncharacterized protein</fullName>
    </submittedName>
</protein>
<sequence length="91" mass="10001">MASSSSTAPAWVGETLSQSISTAIRVVALEVSVMVSPYRDPPDPPESQGWTAAFPPLGTPVLQDPYMRAECGLRCGERRYRRASRPLFRHP</sequence>
<name>A0ABV5FWK9_9MICC</name>
<dbReference type="Proteomes" id="UP001589575">
    <property type="component" value="Unassembled WGS sequence"/>
</dbReference>